<dbReference type="EMBL" id="CAKASE010000060">
    <property type="protein sequence ID" value="CAG9568436.1"/>
    <property type="molecule type" value="Genomic_DNA"/>
</dbReference>
<reference evidence="2" key="1">
    <citation type="submission" date="2021-09" db="EMBL/GenBank/DDBJ databases">
        <authorList>
            <person name="Martin H S."/>
        </authorList>
    </citation>
    <scope>NUCLEOTIDE SEQUENCE</scope>
</reference>
<proteinExistence type="predicted"/>
<name>A0A8J2W601_9NEOP</name>
<feature type="transmembrane region" description="Helical" evidence="1">
    <location>
        <begin position="95"/>
        <end position="118"/>
    </location>
</feature>
<keyword evidence="1" id="KW-1133">Transmembrane helix</keyword>
<gene>
    <name evidence="2" type="ORF">DCHRY22_LOCUS8316</name>
</gene>
<protein>
    <submittedName>
        <fullName evidence="2">(African queen) hypothetical protein</fullName>
    </submittedName>
</protein>
<feature type="transmembrane region" description="Helical" evidence="1">
    <location>
        <begin position="124"/>
        <end position="151"/>
    </location>
</feature>
<dbReference type="Proteomes" id="UP000789524">
    <property type="component" value="Unassembled WGS sequence"/>
</dbReference>
<dbReference type="AlphaFoldDB" id="A0A8J2W601"/>
<keyword evidence="3" id="KW-1185">Reference proteome</keyword>
<feature type="transmembrane region" description="Helical" evidence="1">
    <location>
        <begin position="24"/>
        <end position="45"/>
    </location>
</feature>
<evidence type="ECO:0000313" key="3">
    <source>
        <dbReference type="Proteomes" id="UP000789524"/>
    </source>
</evidence>
<sequence>MSAVIESCPTLNACCCCIPLRPSLVLISLVGLVCGGAFLFCFTSYGSGLLVAGGLPQQFSKPLRYLHGLFGVQVSAVHVLLLLAALSESDALCEVYIWFMVLFWTLLLCSTALVSSLAFLSGSIVFASLLLVIVVVVTVVSLYSTMIVANFRMTLP</sequence>
<feature type="transmembrane region" description="Helical" evidence="1">
    <location>
        <begin position="65"/>
        <end position="86"/>
    </location>
</feature>
<evidence type="ECO:0000256" key="1">
    <source>
        <dbReference type="SAM" id="Phobius"/>
    </source>
</evidence>
<organism evidence="2 3">
    <name type="scientific">Danaus chrysippus</name>
    <name type="common">African queen</name>
    <dbReference type="NCBI Taxonomy" id="151541"/>
    <lineage>
        <taxon>Eukaryota</taxon>
        <taxon>Metazoa</taxon>
        <taxon>Ecdysozoa</taxon>
        <taxon>Arthropoda</taxon>
        <taxon>Hexapoda</taxon>
        <taxon>Insecta</taxon>
        <taxon>Pterygota</taxon>
        <taxon>Neoptera</taxon>
        <taxon>Endopterygota</taxon>
        <taxon>Lepidoptera</taxon>
        <taxon>Glossata</taxon>
        <taxon>Ditrysia</taxon>
        <taxon>Papilionoidea</taxon>
        <taxon>Nymphalidae</taxon>
        <taxon>Danainae</taxon>
        <taxon>Danaini</taxon>
        <taxon>Danaina</taxon>
        <taxon>Danaus</taxon>
        <taxon>Anosia</taxon>
    </lineage>
</organism>
<accession>A0A8J2W601</accession>
<dbReference type="OrthoDB" id="7445369at2759"/>
<keyword evidence="1" id="KW-0472">Membrane</keyword>
<keyword evidence="1" id="KW-0812">Transmembrane</keyword>
<comment type="caution">
    <text evidence="2">The sequence shown here is derived from an EMBL/GenBank/DDBJ whole genome shotgun (WGS) entry which is preliminary data.</text>
</comment>
<evidence type="ECO:0000313" key="2">
    <source>
        <dbReference type="EMBL" id="CAG9568436.1"/>
    </source>
</evidence>